<feature type="transmembrane region" description="Helical" evidence="1">
    <location>
        <begin position="108"/>
        <end position="128"/>
    </location>
</feature>
<feature type="domain" description="VanZ-like" evidence="2">
    <location>
        <begin position="43"/>
        <end position="124"/>
    </location>
</feature>
<reference evidence="3" key="2">
    <citation type="journal article" date="2021" name="PeerJ">
        <title>Extensive microbial diversity within the chicken gut microbiome revealed by metagenomics and culture.</title>
        <authorList>
            <person name="Gilroy R."/>
            <person name="Ravi A."/>
            <person name="Getino M."/>
            <person name="Pursley I."/>
            <person name="Horton D.L."/>
            <person name="Alikhan N.F."/>
            <person name="Baker D."/>
            <person name="Gharbi K."/>
            <person name="Hall N."/>
            <person name="Watson M."/>
            <person name="Adriaenssens E.M."/>
            <person name="Foster-Nyarko E."/>
            <person name="Jarju S."/>
            <person name="Secka A."/>
            <person name="Antonio M."/>
            <person name="Oren A."/>
            <person name="Chaudhuri R.R."/>
            <person name="La Ragione R."/>
            <person name="Hildebrand F."/>
            <person name="Pallen M.J."/>
        </authorList>
    </citation>
    <scope>NUCLEOTIDE SEQUENCE</scope>
    <source>
        <strain evidence="3">D5-748</strain>
    </source>
</reference>
<evidence type="ECO:0000259" key="2">
    <source>
        <dbReference type="Pfam" id="PF04892"/>
    </source>
</evidence>
<keyword evidence="1" id="KW-1133">Transmembrane helix</keyword>
<evidence type="ECO:0000313" key="4">
    <source>
        <dbReference type="Proteomes" id="UP000823619"/>
    </source>
</evidence>
<keyword evidence="1" id="KW-0812">Transmembrane</keyword>
<evidence type="ECO:0000313" key="3">
    <source>
        <dbReference type="EMBL" id="MBO8444577.1"/>
    </source>
</evidence>
<name>A0A9D9EC71_9BACT</name>
<evidence type="ECO:0000256" key="1">
    <source>
        <dbReference type="SAM" id="Phobius"/>
    </source>
</evidence>
<sequence length="132" mass="14615">MGIKVSYLSRVLLLLYFAAVCLLCFLKVGNGLNMNDVWLGFPRDKVLHFLMFLPFPMLMYLAFHKAVGKPWSLILFLAFAIVTGALAGGAIELIQKATGYRSCDIADFRADCIGLFAGSLITLIYAAISKKW</sequence>
<keyword evidence="1" id="KW-0472">Membrane</keyword>
<dbReference type="NCBIfam" id="NF037970">
    <property type="entry name" value="vanZ_1"/>
    <property type="match status" value="1"/>
</dbReference>
<gene>
    <name evidence="3" type="ORF">IAC23_02625</name>
</gene>
<dbReference type="InterPro" id="IPR006976">
    <property type="entry name" value="VanZ-like"/>
</dbReference>
<proteinExistence type="predicted"/>
<feature type="transmembrane region" description="Helical" evidence="1">
    <location>
        <begin position="7"/>
        <end position="26"/>
    </location>
</feature>
<comment type="caution">
    <text evidence="3">The sequence shown here is derived from an EMBL/GenBank/DDBJ whole genome shotgun (WGS) entry which is preliminary data.</text>
</comment>
<organism evidence="3 4">
    <name type="scientific">Candidatus Cryptobacteroides merdavium</name>
    <dbReference type="NCBI Taxonomy" id="2840769"/>
    <lineage>
        <taxon>Bacteria</taxon>
        <taxon>Pseudomonadati</taxon>
        <taxon>Bacteroidota</taxon>
        <taxon>Bacteroidia</taxon>
        <taxon>Bacteroidales</taxon>
        <taxon>Candidatus Cryptobacteroides</taxon>
    </lineage>
</organism>
<reference evidence="3" key="1">
    <citation type="submission" date="2020-10" db="EMBL/GenBank/DDBJ databases">
        <authorList>
            <person name="Gilroy R."/>
        </authorList>
    </citation>
    <scope>NUCLEOTIDE SEQUENCE</scope>
    <source>
        <strain evidence="3">D5-748</strain>
    </source>
</reference>
<protein>
    <submittedName>
        <fullName evidence="3">VanZ family protein</fullName>
    </submittedName>
</protein>
<dbReference type="Proteomes" id="UP000823619">
    <property type="component" value="Unassembled WGS sequence"/>
</dbReference>
<dbReference type="Pfam" id="PF04892">
    <property type="entry name" value="VanZ"/>
    <property type="match status" value="1"/>
</dbReference>
<accession>A0A9D9EC71</accession>
<dbReference type="EMBL" id="JADIMO010000030">
    <property type="protein sequence ID" value="MBO8444577.1"/>
    <property type="molecule type" value="Genomic_DNA"/>
</dbReference>
<feature type="transmembrane region" description="Helical" evidence="1">
    <location>
        <begin position="46"/>
        <end position="63"/>
    </location>
</feature>
<feature type="transmembrane region" description="Helical" evidence="1">
    <location>
        <begin position="70"/>
        <end position="88"/>
    </location>
</feature>
<dbReference type="AlphaFoldDB" id="A0A9D9EC71"/>